<evidence type="ECO:0000313" key="2">
    <source>
        <dbReference type="EMBL" id="QHT89004.1"/>
    </source>
</evidence>
<dbReference type="InterPro" id="IPR013087">
    <property type="entry name" value="Znf_C2H2_type"/>
</dbReference>
<accession>A0A6C0I7U5</accession>
<protein>
    <recommendedName>
        <fullName evidence="1">C2H2-type domain-containing protein</fullName>
    </recommendedName>
</protein>
<evidence type="ECO:0000259" key="1">
    <source>
        <dbReference type="PROSITE" id="PS00028"/>
    </source>
</evidence>
<sequence length="323" mass="37748">MDTIIKTEKSPNFECKSCDYICSKHSDYIKHTKTAKHAKMEIKYIQNTKQNDYFCECGKQYSYHSGLWKHKKTCDGVATKSPICEKNYIDNHEPTNNEIIEILKVQMVENQELRNFMMEQQKQMMEQMMEQQKQMIDLASKSSVTNTINSNSNCNNNNTFNLQVFLNEKCKDALNINEFVDSIKIQISDLENFAHVDYPDGISKIFVKNLNNVDTYLRPIHCSDLKREVLYIKNNNEWVKETDDKTLLKNAIKKIANKNIRQINEWVKEHPGCQDPRTKQNVKYNKIVMNSMSGGTVEEQQENMEQIVKNVTKAVVIDKYTVK</sequence>
<feature type="domain" description="C2H2-type" evidence="1">
    <location>
        <begin position="15"/>
        <end position="37"/>
    </location>
</feature>
<proteinExistence type="predicted"/>
<dbReference type="AlphaFoldDB" id="A0A6C0I7U5"/>
<dbReference type="PROSITE" id="PS00028">
    <property type="entry name" value="ZINC_FINGER_C2H2_1"/>
    <property type="match status" value="1"/>
</dbReference>
<organism evidence="2">
    <name type="scientific">viral metagenome</name>
    <dbReference type="NCBI Taxonomy" id="1070528"/>
    <lineage>
        <taxon>unclassified sequences</taxon>
        <taxon>metagenomes</taxon>
        <taxon>organismal metagenomes</taxon>
    </lineage>
</organism>
<name>A0A6C0I7U5_9ZZZZ</name>
<reference evidence="2" key="1">
    <citation type="journal article" date="2020" name="Nature">
        <title>Giant virus diversity and host interactions through global metagenomics.</title>
        <authorList>
            <person name="Schulz F."/>
            <person name="Roux S."/>
            <person name="Paez-Espino D."/>
            <person name="Jungbluth S."/>
            <person name="Walsh D.A."/>
            <person name="Denef V.J."/>
            <person name="McMahon K.D."/>
            <person name="Konstantinidis K.T."/>
            <person name="Eloe-Fadrosh E.A."/>
            <person name="Kyrpides N.C."/>
            <person name="Woyke T."/>
        </authorList>
    </citation>
    <scope>NUCLEOTIDE SEQUENCE</scope>
    <source>
        <strain evidence="2">GVMAG-M-3300023184-51</strain>
    </source>
</reference>
<dbReference type="EMBL" id="MN740130">
    <property type="protein sequence ID" value="QHT89004.1"/>
    <property type="molecule type" value="Genomic_DNA"/>
</dbReference>